<dbReference type="AlphaFoldDB" id="A0A0S6W8U6"/>
<dbReference type="InterPro" id="IPR021120">
    <property type="entry name" value="KduI/IolB_isomerase"/>
</dbReference>
<reference evidence="2" key="1">
    <citation type="journal article" date="2015" name="PeerJ">
        <title>First genomic representation of candidate bacterial phylum KSB3 points to enhanced environmental sensing as a trigger of wastewater bulking.</title>
        <authorList>
            <person name="Sekiguchi Y."/>
            <person name="Ohashi A."/>
            <person name="Parks D.H."/>
            <person name="Yamauchi T."/>
            <person name="Tyson G.W."/>
            <person name="Hugenholtz P."/>
        </authorList>
    </citation>
    <scope>NUCLEOTIDE SEQUENCE [LARGE SCALE GENOMIC DNA]</scope>
</reference>
<dbReference type="InterPro" id="IPR014710">
    <property type="entry name" value="RmlC-like_jellyroll"/>
</dbReference>
<dbReference type="EMBL" id="DF820463">
    <property type="protein sequence ID" value="GAK54799.1"/>
    <property type="molecule type" value="Genomic_DNA"/>
</dbReference>
<evidence type="ECO:0000313" key="3">
    <source>
        <dbReference type="Proteomes" id="UP000030661"/>
    </source>
</evidence>
<dbReference type="Pfam" id="PF04962">
    <property type="entry name" value="KduI"/>
    <property type="match status" value="1"/>
</dbReference>
<dbReference type="Gene3D" id="2.60.120.10">
    <property type="entry name" value="Jelly Rolls"/>
    <property type="match status" value="2"/>
</dbReference>
<accession>A0A0S6W8U6</accession>
<dbReference type="PANTHER" id="PTHR39193">
    <property type="entry name" value="5-DEOXY-GLUCURONATE ISOMERASE"/>
    <property type="match status" value="1"/>
</dbReference>
<organism evidence="2">
    <name type="scientific">Vecturithrix granuli</name>
    <dbReference type="NCBI Taxonomy" id="1499967"/>
    <lineage>
        <taxon>Bacteria</taxon>
        <taxon>Candidatus Moduliflexota</taxon>
        <taxon>Candidatus Vecturitrichia</taxon>
        <taxon>Candidatus Vecturitrichales</taxon>
        <taxon>Candidatus Vecturitrichaceae</taxon>
        <taxon>Candidatus Vecturithrix</taxon>
    </lineage>
</organism>
<proteinExistence type="predicted"/>
<gene>
    <name evidence="2" type="ORF">U27_01629</name>
</gene>
<dbReference type="STRING" id="1499967.U27_01629"/>
<name>A0A0S6W8U6_VECG1</name>
<dbReference type="InterPro" id="IPR024203">
    <property type="entry name" value="Deoxy-glucuronate_isom_IolB"/>
</dbReference>
<dbReference type="SUPFAM" id="SSF51182">
    <property type="entry name" value="RmlC-like cupins"/>
    <property type="match status" value="1"/>
</dbReference>
<dbReference type="Proteomes" id="UP000030661">
    <property type="component" value="Unassembled WGS sequence"/>
</dbReference>
<sequence length="267" mass="30277">MYHLQQKKPFIQGYNAITEDAESTGGTMMDFGILVLAAGERYECQVLKERAFLVMNGRMVFTSEGITKQAERHSLFDENPEVLHVPSGVPVSILAETAAEIAVFRTTNEKTFIPTFYEKADTRDEYRGVGTMGETSTRVVRTTFDDQNAPDADLVIGEVITFPGKWSSYPPHHHPQPEIYHYRFLPEQGFGFAMVGEEVFKVKHGDTVKILDDKSHPQAAAPGYAMYYIWTIRHLDDCRYGEHSATPIFEPEHLWVTQKDAVIWPGK</sequence>
<protein>
    <submittedName>
        <fullName evidence="2">Myo-inositol catabolism IolB domain protein</fullName>
    </submittedName>
</protein>
<dbReference type="InterPro" id="IPR011051">
    <property type="entry name" value="RmlC_Cupin_sf"/>
</dbReference>
<dbReference type="PANTHER" id="PTHR39193:SF1">
    <property type="entry name" value="5-DEOXY-GLUCURONATE ISOMERASE"/>
    <property type="match status" value="1"/>
</dbReference>
<dbReference type="PIRSF" id="PIRSF036628">
    <property type="entry name" value="IolB"/>
    <property type="match status" value="1"/>
</dbReference>
<evidence type="ECO:0000313" key="2">
    <source>
        <dbReference type="EMBL" id="GAK54799.1"/>
    </source>
</evidence>
<dbReference type="GO" id="GO:0008880">
    <property type="term" value="F:glucuronate isomerase activity"/>
    <property type="evidence" value="ECO:0007669"/>
    <property type="project" value="InterPro"/>
</dbReference>
<keyword evidence="3" id="KW-1185">Reference proteome</keyword>
<evidence type="ECO:0000256" key="1">
    <source>
        <dbReference type="ARBA" id="ARBA00023235"/>
    </source>
</evidence>
<dbReference type="eggNOG" id="COG3718">
    <property type="taxonomic scope" value="Bacteria"/>
</dbReference>
<dbReference type="GO" id="GO:0019310">
    <property type="term" value="P:inositol catabolic process"/>
    <property type="evidence" value="ECO:0007669"/>
    <property type="project" value="InterPro"/>
</dbReference>
<dbReference type="HOGENOM" id="CLU_084771_0_0_0"/>
<keyword evidence="1" id="KW-0413">Isomerase</keyword>